<dbReference type="Gene3D" id="1.10.10.1710">
    <property type="entry name" value="Deoxyribodipyrimidine photolyase-related"/>
    <property type="match status" value="1"/>
</dbReference>
<protein>
    <submittedName>
        <fullName evidence="1">Deoxyribodipyrimidine photolyase</fullName>
    </submittedName>
</protein>
<keyword evidence="1" id="KW-0456">Lyase</keyword>
<dbReference type="InterPro" id="IPR014729">
    <property type="entry name" value="Rossmann-like_a/b/a_fold"/>
</dbReference>
<dbReference type="InterPro" id="IPR036134">
    <property type="entry name" value="Crypto/Photolyase_FAD-like_sf"/>
</dbReference>
<dbReference type="AlphaFoldDB" id="A0A1Q9AVI9"/>
<dbReference type="OrthoDB" id="5288100at2"/>
<evidence type="ECO:0000313" key="2">
    <source>
        <dbReference type="Proteomes" id="UP000186364"/>
    </source>
</evidence>
<dbReference type="Pfam" id="PF04244">
    <property type="entry name" value="DPRP"/>
    <property type="match status" value="1"/>
</dbReference>
<dbReference type="InterPro" id="IPR007357">
    <property type="entry name" value="PhrB-like"/>
</dbReference>
<dbReference type="InterPro" id="IPR052551">
    <property type="entry name" value="UV-DNA_repair_photolyase"/>
</dbReference>
<evidence type="ECO:0000313" key="1">
    <source>
        <dbReference type="EMBL" id="OLP59476.1"/>
    </source>
</evidence>
<dbReference type="RefSeq" id="WP_075628306.1">
    <property type="nucleotide sequence ID" value="NZ_FOAM01000010.1"/>
</dbReference>
<reference evidence="1 2" key="1">
    <citation type="submission" date="2016-09" db="EMBL/GenBank/DDBJ databases">
        <title>Rhizobium sp. nov., a novel species isolated from the rice rhizosphere.</title>
        <authorList>
            <person name="Zhao J."/>
            <person name="Zhang X."/>
        </authorList>
    </citation>
    <scope>NUCLEOTIDE SEQUENCE [LARGE SCALE GENOMIC DNA]</scope>
    <source>
        <strain evidence="1 2">1.7048</strain>
    </source>
</reference>
<dbReference type="PANTHER" id="PTHR38657:SF1">
    <property type="entry name" value="SLR1343 PROTEIN"/>
    <property type="match status" value="1"/>
</dbReference>
<comment type="caution">
    <text evidence="1">The sequence shown here is derived from an EMBL/GenBank/DDBJ whole genome shotgun (WGS) entry which is preliminary data.</text>
</comment>
<accession>A0A1Q9AVI9</accession>
<dbReference type="EMBL" id="MKIP01000052">
    <property type="protein sequence ID" value="OLP59476.1"/>
    <property type="molecule type" value="Genomic_DNA"/>
</dbReference>
<proteinExistence type="predicted"/>
<dbReference type="SUPFAM" id="SSF48173">
    <property type="entry name" value="Cryptochrome/photolyase FAD-binding domain"/>
    <property type="match status" value="1"/>
</dbReference>
<dbReference type="Gene3D" id="3.40.50.620">
    <property type="entry name" value="HUPs"/>
    <property type="match status" value="1"/>
</dbReference>
<dbReference type="PANTHER" id="PTHR38657">
    <property type="entry name" value="SLR1343 PROTEIN"/>
    <property type="match status" value="1"/>
</dbReference>
<name>A0A1Q9AVI9_9HYPH</name>
<dbReference type="Proteomes" id="UP000186364">
    <property type="component" value="Unassembled WGS sequence"/>
</dbReference>
<organism evidence="1 2">
    <name type="scientific">Xaviernesmea oryzae</name>
    <dbReference type="NCBI Taxonomy" id="464029"/>
    <lineage>
        <taxon>Bacteria</taxon>
        <taxon>Pseudomonadati</taxon>
        <taxon>Pseudomonadota</taxon>
        <taxon>Alphaproteobacteria</taxon>
        <taxon>Hyphomicrobiales</taxon>
        <taxon>Rhizobiaceae</taxon>
        <taxon>Rhizobium/Agrobacterium group</taxon>
        <taxon>Xaviernesmea</taxon>
    </lineage>
</organism>
<gene>
    <name evidence="1" type="ORF">BJF93_12295</name>
</gene>
<keyword evidence="2" id="KW-1185">Reference proteome</keyword>
<dbReference type="GO" id="GO:0016829">
    <property type="term" value="F:lyase activity"/>
    <property type="evidence" value="ECO:0007669"/>
    <property type="project" value="UniProtKB-KW"/>
</dbReference>
<dbReference type="Gene3D" id="1.10.579.10">
    <property type="entry name" value="DNA Cyclobutane Dipyrimidine Photolyase, subunit A, domain 3"/>
    <property type="match status" value="1"/>
</dbReference>
<sequence>MVSARNLILILGDQLSLDVSSLNGADPKIDRVVLCEVMEEATYVRHHPKKIAFLFSAMRHFAEALRHKGFSVDYTKLDDVDNSGSFTGEVRRAVRALRPERLIVTEPGEYRVAQAMAGWQRDFNLPVEIRDDRRFLCSRADFAAWAKGRKALRMEYFYRDMRRRTGLLMDGDQPVGGRWNFDAENRKPASQAGDDLFAPPARRAIRPDRITAQVLELVSARFSAHFGSLEGFDFAVTAKDAESLVDDFVTHHLPSFGDRQDAMLTADPVLSHSLLSFYVNAGLLDPLSVCRRVEAAYRAGKAPLNAAEGFIRQIIGWREYVRGIYWLQMPGYAENNALDASRALPDFYWTGETKMACVSAVVRQTRDMAYAHHIQRLMITGNFALLAGIDPQAVHRWYLEVYADAYEWVEMPNVIGMSQFADGGLLGSKPYAAGGSYINRMSNYCGGCAYDVKKKTGTDACPFNALYWDFLARHESRFRSNRRMAPVYASWARMAPETRKAYRESAAAFLRDLDRAPKTYGQIEPDQA</sequence>
<dbReference type="Gene3D" id="1.25.40.80">
    <property type="match status" value="1"/>
</dbReference>